<organism evidence="8">
    <name type="scientific">Panicum hallii</name>
    <dbReference type="NCBI Taxonomy" id="206008"/>
    <lineage>
        <taxon>Eukaryota</taxon>
        <taxon>Viridiplantae</taxon>
        <taxon>Streptophyta</taxon>
        <taxon>Embryophyta</taxon>
        <taxon>Tracheophyta</taxon>
        <taxon>Spermatophyta</taxon>
        <taxon>Magnoliopsida</taxon>
        <taxon>Liliopsida</taxon>
        <taxon>Poales</taxon>
        <taxon>Poaceae</taxon>
        <taxon>PACMAD clade</taxon>
        <taxon>Panicoideae</taxon>
        <taxon>Panicodae</taxon>
        <taxon>Paniceae</taxon>
        <taxon>Panicinae</taxon>
        <taxon>Panicum</taxon>
        <taxon>Panicum sect. Panicum</taxon>
    </lineage>
</organism>
<name>A0A2S3H1F2_9POAL</name>
<dbReference type="EMBL" id="CM008047">
    <property type="protein sequence ID" value="PAN13389.1"/>
    <property type="molecule type" value="Genomic_DNA"/>
</dbReference>
<evidence type="ECO:0000256" key="3">
    <source>
        <dbReference type="ARBA" id="ARBA00022676"/>
    </source>
</evidence>
<evidence type="ECO:0000256" key="4">
    <source>
        <dbReference type="ARBA" id="ARBA00022679"/>
    </source>
</evidence>
<dbReference type="GO" id="GO:0080043">
    <property type="term" value="F:quercetin 3-O-glucosyltransferase activity"/>
    <property type="evidence" value="ECO:0007669"/>
    <property type="project" value="TreeGrafter"/>
</dbReference>
<dbReference type="AlphaFoldDB" id="A0A2S3H1F2"/>
<keyword evidence="2" id="KW-0216">Detoxification</keyword>
<dbReference type="Gramene" id="PAN13389">
    <property type="protein sequence ID" value="PAN13389"/>
    <property type="gene ID" value="PAHAL_2G333300"/>
</dbReference>
<sequence>MADGSEQSVHVLLLPYPSQGHINPILQFGKRLAARRGVRCTLATTRFALSQSQPATGDAVRIAAISDGCDRSGFSEAGGVDAYLSRLESAGSETLDALLRSEAEQGRPVRVLVYDAVLPWAPRVARRRGAATAAFFTQPCAVDVAYAHAFAGRIRPPLADEETVADELHGLPAGLRPGDLPSFLAEPTRDHPAYLDLLVNQFDGLDTADHVLVNSFHELQPQESDYMASTWRAKTVGPTVPSAYLDNRLPDDTSYGFHLYTPLTATTKAWLDGRPPRSVVYTSFGSVSAPGALQMTEVAEGLYNCGKPFLWVVRASETAKIPESFAGRAKERGLIVTWSPQLEVLAHPAVGCFVTHCGWNSTTEALSAGVPMVAMPQWSDQPMNAKYIEDLWRVGVRVRPDEEGVVRKEEVERCVREVMDGEKSTEYRRNAAGWKEKAKRAVSEGGSSDNNIVEFLGKLGLEV</sequence>
<evidence type="ECO:0000256" key="5">
    <source>
        <dbReference type="ARBA" id="ARBA00058521"/>
    </source>
</evidence>
<dbReference type="GO" id="GO:0098754">
    <property type="term" value="P:detoxification"/>
    <property type="evidence" value="ECO:0007669"/>
    <property type="project" value="UniProtKB-ARBA"/>
</dbReference>
<dbReference type="InterPro" id="IPR002213">
    <property type="entry name" value="UDP_glucos_trans"/>
</dbReference>
<dbReference type="InterPro" id="IPR035595">
    <property type="entry name" value="UDP_glycos_trans_CS"/>
</dbReference>
<evidence type="ECO:0000256" key="1">
    <source>
        <dbReference type="ARBA" id="ARBA00009995"/>
    </source>
</evidence>
<evidence type="ECO:0000256" key="2">
    <source>
        <dbReference type="ARBA" id="ARBA00022575"/>
    </source>
</evidence>
<comment type="function">
    <text evidence="5">Involved in the detoxification of the Fusarium mycotoxin deoxynivalenol by the transfer of glucose from UDP-D-glucose to the hydroxyl group at C-3, forming deoxynivalenol-3-O-beta-D-glucoside.</text>
</comment>
<dbReference type="FunFam" id="3.40.50.2000:FF:000057">
    <property type="entry name" value="Glycosyltransferase"/>
    <property type="match status" value="1"/>
</dbReference>
<keyword evidence="3 6" id="KW-0328">Glycosyltransferase</keyword>
<dbReference type="CDD" id="cd03784">
    <property type="entry name" value="GT1_Gtf-like"/>
    <property type="match status" value="1"/>
</dbReference>
<dbReference type="Pfam" id="PF00201">
    <property type="entry name" value="UDPGT"/>
    <property type="match status" value="1"/>
</dbReference>
<dbReference type="PROSITE" id="PS00375">
    <property type="entry name" value="UDPGT"/>
    <property type="match status" value="1"/>
</dbReference>
<dbReference type="SUPFAM" id="SSF53756">
    <property type="entry name" value="UDP-Glycosyltransferase/glycogen phosphorylase"/>
    <property type="match status" value="1"/>
</dbReference>
<evidence type="ECO:0000313" key="8">
    <source>
        <dbReference type="EMBL" id="PAN13389.1"/>
    </source>
</evidence>
<dbReference type="Proteomes" id="UP000243499">
    <property type="component" value="Chromosome 2"/>
</dbReference>
<dbReference type="FunFam" id="3.40.50.2000:FF:000019">
    <property type="entry name" value="Glycosyltransferase"/>
    <property type="match status" value="1"/>
</dbReference>
<proteinExistence type="inferred from homology"/>
<comment type="similarity">
    <text evidence="1 6">Belongs to the UDP-glycosyltransferase family.</text>
</comment>
<dbReference type="Gene3D" id="3.40.50.2000">
    <property type="entry name" value="Glycogen Phosphorylase B"/>
    <property type="match status" value="2"/>
</dbReference>
<protein>
    <recommendedName>
        <fullName evidence="7">Glycosyltransferase</fullName>
        <ecNumber evidence="7">2.4.1.-</ecNumber>
    </recommendedName>
</protein>
<accession>A0A2S3H1F2</accession>
<gene>
    <name evidence="8" type="ORF">PAHAL_2G333300</name>
</gene>
<keyword evidence="4 6" id="KW-0808">Transferase</keyword>
<dbReference type="PANTHER" id="PTHR11926:SF1553">
    <property type="entry name" value="GLYCOSYLTRANSFERASE"/>
    <property type="match status" value="1"/>
</dbReference>
<reference evidence="8" key="1">
    <citation type="submission" date="2018-04" db="EMBL/GenBank/DDBJ databases">
        <title>WGS assembly of Panicum hallii.</title>
        <authorList>
            <person name="Lovell J."/>
            <person name="Jenkins J."/>
            <person name="Lowry D."/>
            <person name="Mamidi S."/>
            <person name="Sreedasyam A."/>
            <person name="Weng X."/>
            <person name="Barry K."/>
            <person name="Bonette J."/>
            <person name="Campitelli B."/>
            <person name="Daum C."/>
            <person name="Gordon S."/>
            <person name="Gould B."/>
            <person name="Lipzen A."/>
            <person name="Macqueen A."/>
            <person name="Palacio-Mejia J."/>
            <person name="Plott C."/>
            <person name="Shakirov E."/>
            <person name="Shu S."/>
            <person name="Yoshinaga Y."/>
            <person name="Zane M."/>
            <person name="Rokhsar D."/>
            <person name="Grimwood J."/>
            <person name="Schmutz J."/>
            <person name="Juenger T."/>
        </authorList>
    </citation>
    <scope>NUCLEOTIDE SEQUENCE [LARGE SCALE GENOMIC DNA]</scope>
    <source>
        <strain evidence="8">FIL2</strain>
    </source>
</reference>
<dbReference type="PANTHER" id="PTHR11926">
    <property type="entry name" value="GLUCOSYL/GLUCURONOSYL TRANSFERASES"/>
    <property type="match status" value="1"/>
</dbReference>
<evidence type="ECO:0000256" key="6">
    <source>
        <dbReference type="RuleBase" id="RU003718"/>
    </source>
</evidence>
<dbReference type="EC" id="2.4.1.-" evidence="7"/>
<evidence type="ECO:0000256" key="7">
    <source>
        <dbReference type="RuleBase" id="RU362057"/>
    </source>
</evidence>
<dbReference type="GO" id="GO:0080044">
    <property type="term" value="F:quercetin 7-O-glucosyltransferase activity"/>
    <property type="evidence" value="ECO:0007669"/>
    <property type="project" value="TreeGrafter"/>
</dbReference>